<feature type="transmembrane region" description="Helical" evidence="2">
    <location>
        <begin position="20"/>
        <end position="43"/>
    </location>
</feature>
<dbReference type="RefSeq" id="WP_133603771.1">
    <property type="nucleotide sequence ID" value="NZ_SNXE01000004.1"/>
</dbReference>
<dbReference type="PANTHER" id="PTHR30093:SF47">
    <property type="entry name" value="TYPE IV PILUS NON-CORE MINOR PILIN PILE"/>
    <property type="match status" value="1"/>
</dbReference>
<evidence type="ECO:0000313" key="3">
    <source>
        <dbReference type="EMBL" id="TDP09533.1"/>
    </source>
</evidence>
<dbReference type="InterPro" id="IPR000983">
    <property type="entry name" value="Bac_GSPG_pilin"/>
</dbReference>
<dbReference type="Proteomes" id="UP000295357">
    <property type="component" value="Unassembled WGS sequence"/>
</dbReference>
<protein>
    <submittedName>
        <fullName evidence="3">Type IV pilus assembly protein PilE</fullName>
    </submittedName>
</protein>
<dbReference type="EMBL" id="SNXE01000004">
    <property type="protein sequence ID" value="TDP09533.1"/>
    <property type="molecule type" value="Genomic_DNA"/>
</dbReference>
<keyword evidence="4" id="KW-1185">Reference proteome</keyword>
<dbReference type="AlphaFoldDB" id="A0A4R6N302"/>
<sequence>MPPSARILPVSPLACVPRGFTLVEIMLALIVVGILAAVALPTYQQMVQKSRRSDAIAMLTAVQQAQERWRANRTSYTSRLSDLGFNSGSSPKGYYEIALSNVGTSTYTVTATPVATGTQSSDSQCASLGIAVNGGQVSYTSADSDRQPTSGKCWAQ</sequence>
<dbReference type="PROSITE" id="PS00409">
    <property type="entry name" value="PROKAR_NTER_METHYL"/>
    <property type="match status" value="1"/>
</dbReference>
<proteinExistence type="predicted"/>
<dbReference type="InterPro" id="IPR045584">
    <property type="entry name" value="Pilin-like"/>
</dbReference>
<dbReference type="PANTHER" id="PTHR30093">
    <property type="entry name" value="GENERAL SECRETION PATHWAY PROTEIN G"/>
    <property type="match status" value="1"/>
</dbReference>
<keyword evidence="2" id="KW-0812">Transmembrane</keyword>
<evidence type="ECO:0000256" key="2">
    <source>
        <dbReference type="SAM" id="Phobius"/>
    </source>
</evidence>
<accession>A0A4R6N302</accession>
<dbReference type="Pfam" id="PF07963">
    <property type="entry name" value="N_methyl"/>
    <property type="match status" value="1"/>
</dbReference>
<reference evidence="3 4" key="1">
    <citation type="submission" date="2019-03" db="EMBL/GenBank/DDBJ databases">
        <title>Genomic Encyclopedia of Type Strains, Phase IV (KMG-IV): sequencing the most valuable type-strain genomes for metagenomic binning, comparative biology and taxonomic classification.</title>
        <authorList>
            <person name="Goeker M."/>
        </authorList>
    </citation>
    <scope>NUCLEOTIDE SEQUENCE [LARGE SCALE GENOMIC DNA]</scope>
    <source>
        <strain evidence="3 4">DSM 25082</strain>
    </source>
</reference>
<dbReference type="Pfam" id="PF16732">
    <property type="entry name" value="ComP_DUS"/>
    <property type="match status" value="1"/>
</dbReference>
<keyword evidence="2" id="KW-1133">Transmembrane helix</keyword>
<dbReference type="InterPro" id="IPR012902">
    <property type="entry name" value="N_methyl_site"/>
</dbReference>
<dbReference type="GO" id="GO:0015627">
    <property type="term" value="C:type II protein secretion system complex"/>
    <property type="evidence" value="ECO:0007669"/>
    <property type="project" value="InterPro"/>
</dbReference>
<dbReference type="NCBIfam" id="TIGR02532">
    <property type="entry name" value="IV_pilin_GFxxxE"/>
    <property type="match status" value="1"/>
</dbReference>
<dbReference type="GO" id="GO:0043683">
    <property type="term" value="P:type IV pilus assembly"/>
    <property type="evidence" value="ECO:0007669"/>
    <property type="project" value="InterPro"/>
</dbReference>
<dbReference type="InterPro" id="IPR031982">
    <property type="entry name" value="PilE-like"/>
</dbReference>
<dbReference type="OrthoDB" id="8592370at2"/>
<dbReference type="SUPFAM" id="SSF54523">
    <property type="entry name" value="Pili subunits"/>
    <property type="match status" value="1"/>
</dbReference>
<keyword evidence="2" id="KW-0472">Membrane</keyword>
<organism evidence="3 4">
    <name type="scientific">Roseateles asaccharophilus</name>
    <dbReference type="NCBI Taxonomy" id="582607"/>
    <lineage>
        <taxon>Bacteria</taxon>
        <taxon>Pseudomonadati</taxon>
        <taxon>Pseudomonadota</taxon>
        <taxon>Betaproteobacteria</taxon>
        <taxon>Burkholderiales</taxon>
        <taxon>Sphaerotilaceae</taxon>
        <taxon>Roseateles</taxon>
    </lineage>
</organism>
<evidence type="ECO:0000313" key="4">
    <source>
        <dbReference type="Proteomes" id="UP000295357"/>
    </source>
</evidence>
<dbReference type="Gene3D" id="3.30.700.10">
    <property type="entry name" value="Glycoprotein, Type 4 Pilin"/>
    <property type="match status" value="1"/>
</dbReference>
<evidence type="ECO:0000256" key="1">
    <source>
        <dbReference type="ARBA" id="ARBA00022481"/>
    </source>
</evidence>
<keyword evidence="1" id="KW-0488">Methylation</keyword>
<gene>
    <name evidence="3" type="ORF">DFR39_10494</name>
</gene>
<dbReference type="PRINTS" id="PR00813">
    <property type="entry name" value="BCTERIALGSPG"/>
</dbReference>
<name>A0A4R6N302_9BURK</name>
<dbReference type="GO" id="GO:0015628">
    <property type="term" value="P:protein secretion by the type II secretion system"/>
    <property type="evidence" value="ECO:0007669"/>
    <property type="project" value="InterPro"/>
</dbReference>
<comment type="caution">
    <text evidence="3">The sequence shown here is derived from an EMBL/GenBank/DDBJ whole genome shotgun (WGS) entry which is preliminary data.</text>
</comment>